<keyword evidence="1" id="KW-0433">Leucine-rich repeat</keyword>
<accession>A0A8K0E155</accession>
<dbReference type="GO" id="GO:0043531">
    <property type="term" value="F:ADP binding"/>
    <property type="evidence" value="ECO:0007669"/>
    <property type="project" value="InterPro"/>
</dbReference>
<evidence type="ECO:0000256" key="4">
    <source>
        <dbReference type="ARBA" id="ARBA00022821"/>
    </source>
</evidence>
<dbReference type="PANTHER" id="PTHR36766">
    <property type="entry name" value="PLANT BROAD-SPECTRUM MILDEW RESISTANCE PROTEIN RPW8"/>
    <property type="match status" value="1"/>
</dbReference>
<dbReference type="PROSITE" id="PS51450">
    <property type="entry name" value="LRR"/>
    <property type="match status" value="2"/>
</dbReference>
<feature type="domain" description="Disease resistance N-terminal" evidence="8">
    <location>
        <begin position="21"/>
        <end position="101"/>
    </location>
</feature>
<dbReference type="Pfam" id="PF18052">
    <property type="entry name" value="Rx_N"/>
    <property type="match status" value="1"/>
</dbReference>
<dbReference type="GO" id="GO:0005524">
    <property type="term" value="F:ATP binding"/>
    <property type="evidence" value="ECO:0007669"/>
    <property type="project" value="UniProtKB-KW"/>
</dbReference>
<comment type="caution">
    <text evidence="12">The sequence shown here is derived from an EMBL/GenBank/DDBJ whole genome shotgun (WGS) entry which is preliminary data.</text>
</comment>
<dbReference type="OrthoDB" id="1928346at2759"/>
<feature type="coiled-coil region" evidence="6">
    <location>
        <begin position="35"/>
        <end position="82"/>
    </location>
</feature>
<dbReference type="PANTHER" id="PTHR36766:SF38">
    <property type="entry name" value="DISEASE RESISTANCE PROTEIN RGA3"/>
    <property type="match status" value="1"/>
</dbReference>
<evidence type="ECO:0000256" key="2">
    <source>
        <dbReference type="ARBA" id="ARBA00022737"/>
    </source>
</evidence>
<reference evidence="12" key="1">
    <citation type="submission" date="2020-03" db="EMBL/GenBank/DDBJ databases">
        <title>A high-quality chromosome-level genome assembly of a woody plant with both climbing and erect habits, Rhamnella rubrinervis.</title>
        <authorList>
            <person name="Lu Z."/>
            <person name="Yang Y."/>
            <person name="Zhu X."/>
            <person name="Sun Y."/>
        </authorList>
    </citation>
    <scope>NUCLEOTIDE SEQUENCE</scope>
    <source>
        <strain evidence="12">BYM</strain>
        <tissue evidence="12">Leaf</tissue>
    </source>
</reference>
<dbReference type="FunFam" id="1.10.10.10:FF:000322">
    <property type="entry name" value="Probable disease resistance protein At1g63360"/>
    <property type="match status" value="1"/>
</dbReference>
<keyword evidence="3" id="KW-0547">Nucleotide-binding</keyword>
<dbReference type="EMBL" id="VOIH02000009">
    <property type="protein sequence ID" value="KAF3438108.1"/>
    <property type="molecule type" value="Genomic_DNA"/>
</dbReference>
<evidence type="ECO:0000259" key="7">
    <source>
        <dbReference type="Pfam" id="PF00931"/>
    </source>
</evidence>
<dbReference type="SUPFAM" id="SSF52540">
    <property type="entry name" value="P-loop containing nucleoside triphosphate hydrolases"/>
    <property type="match status" value="1"/>
</dbReference>
<dbReference type="InterPro" id="IPR041118">
    <property type="entry name" value="Rx_N"/>
</dbReference>
<evidence type="ECO:0000259" key="9">
    <source>
        <dbReference type="Pfam" id="PF23247"/>
    </source>
</evidence>
<evidence type="ECO:0000256" key="5">
    <source>
        <dbReference type="ARBA" id="ARBA00022840"/>
    </source>
</evidence>
<keyword evidence="4" id="KW-0611">Plant defense</keyword>
<dbReference type="Proteomes" id="UP000796880">
    <property type="component" value="Unassembled WGS sequence"/>
</dbReference>
<name>A0A8K0E155_9ROSA</name>
<evidence type="ECO:0000259" key="11">
    <source>
        <dbReference type="Pfam" id="PF23598"/>
    </source>
</evidence>
<keyword evidence="5" id="KW-0067">ATP-binding</keyword>
<dbReference type="InterPro" id="IPR042197">
    <property type="entry name" value="Apaf_helical"/>
</dbReference>
<dbReference type="Gene3D" id="1.20.5.4130">
    <property type="match status" value="1"/>
</dbReference>
<evidence type="ECO:0000256" key="3">
    <source>
        <dbReference type="ARBA" id="ARBA00022741"/>
    </source>
</evidence>
<dbReference type="Gene3D" id="3.40.50.300">
    <property type="entry name" value="P-loop containing nucleotide triphosphate hydrolases"/>
    <property type="match status" value="1"/>
</dbReference>
<dbReference type="Gene3D" id="1.10.8.430">
    <property type="entry name" value="Helical domain of apoptotic protease-activating factors"/>
    <property type="match status" value="1"/>
</dbReference>
<protein>
    <submittedName>
        <fullName evidence="12">Uncharacterized protein</fullName>
    </submittedName>
</protein>
<dbReference type="InterPro" id="IPR055414">
    <property type="entry name" value="LRR_R13L4/SHOC2-like"/>
</dbReference>
<dbReference type="SUPFAM" id="SSF52047">
    <property type="entry name" value="RNI-like"/>
    <property type="match status" value="1"/>
</dbReference>
<gene>
    <name evidence="12" type="ORF">FNV43_RR20864</name>
</gene>
<dbReference type="SMART" id="SM00369">
    <property type="entry name" value="LRR_TYP"/>
    <property type="match status" value="6"/>
</dbReference>
<proteinExistence type="predicted"/>
<dbReference type="SUPFAM" id="SSF52058">
    <property type="entry name" value="L domain-like"/>
    <property type="match status" value="2"/>
</dbReference>
<dbReference type="Pfam" id="PF00931">
    <property type="entry name" value="NB-ARC"/>
    <property type="match status" value="1"/>
</dbReference>
<feature type="domain" description="Disease resistance R13L4/SHOC-2-like LRR" evidence="11">
    <location>
        <begin position="583"/>
        <end position="686"/>
    </location>
</feature>
<dbReference type="InterPro" id="IPR002182">
    <property type="entry name" value="NB-ARC"/>
</dbReference>
<dbReference type="Pfam" id="PF23559">
    <property type="entry name" value="WHD_DRP"/>
    <property type="match status" value="1"/>
</dbReference>
<dbReference type="InterPro" id="IPR057135">
    <property type="entry name" value="At4g27190-like_LRR"/>
</dbReference>
<dbReference type="InterPro" id="IPR003591">
    <property type="entry name" value="Leu-rich_rpt_typical-subtyp"/>
</dbReference>
<feature type="domain" description="NB-ARC" evidence="7">
    <location>
        <begin position="176"/>
        <end position="348"/>
    </location>
</feature>
<dbReference type="InterPro" id="IPR032675">
    <property type="entry name" value="LRR_dom_sf"/>
</dbReference>
<dbReference type="InterPro" id="IPR001611">
    <property type="entry name" value="Leu-rich_rpt"/>
</dbReference>
<dbReference type="Pfam" id="PF23598">
    <property type="entry name" value="LRR_14"/>
    <property type="match status" value="2"/>
</dbReference>
<dbReference type="PRINTS" id="PR00364">
    <property type="entry name" value="DISEASERSIST"/>
</dbReference>
<feature type="domain" description="Disease resistance R13L4/SHOC-2-like LRR" evidence="11">
    <location>
        <begin position="698"/>
        <end position="938"/>
    </location>
</feature>
<evidence type="ECO:0000259" key="8">
    <source>
        <dbReference type="Pfam" id="PF18052"/>
    </source>
</evidence>
<dbReference type="GO" id="GO:0006952">
    <property type="term" value="P:defense response"/>
    <property type="evidence" value="ECO:0007669"/>
    <property type="project" value="UniProtKB-KW"/>
</dbReference>
<sequence>MAESILTNITQEIIVQLVKDAVQEIASPWHVESKLETLQATITAIKGALANAEKQQPEDQLVRNLLERLEDAVYEADDLADEFSTEALRRQVITAGNNKMAKKVRTFFSSSNQLVFRYKMSRKIKDIRNKLEGVVADKRFQFETISLRDTNKVVPVEWEHSFVGKDEVIGRDDEKMAIIKLLFDIKIEENIGVLPIVGVGGLGKTTLAKLVLNDEVVKQQFELRMWVSVPKVFDVQVIVKDIINKSGVKNETSVENYSMDELQKKLRENINGKRYFLVLDDLWEESRENWLKLENLLKTGGDGSRIIVTTRNKTVADIVESATMEAYHLGTLSDAKSWDLFKKKAFKQGKEPEENILKIGVEILKKCGGNPLVIATIGSMLYSMDPEEWSLFNEKEMLSVSKYEDDIIPRLKLSYDRLPSHLKRCFAYCSLFPKNYEIDVQQLIKLWMAQGFIKLSDSHQRLEEIGYQNFKALLRRSFFQEVEFDDFSNNVKICTMHDCMHDLAKSIAGTRNVVLSLDDANNKIDKRTFHVSFDFFPTTRDLVQKFSTSADHATRIRTIFCASYYNFNEERQSIDGLFDFGLEFLRSLDLHDSNLKTLPNSIGNMKHLRYLDLSGNGEIESLPDSITRLVNLQTLDLSQCTSLLALPGGIAKLVNLRHLDLSGNREIESLPDSIAGLVNLQTLDLSRCTSLRALPGGITKLVNLRHLDLSGITKIESLSDSITRLVNLQTLDLSRCTSLRALPGGITKLVNLRHLRTSECYGLTHMPRGIGQLTNLQTLSRFVVDNDTTASRQPIGELNELENLNNLRGQLEIVVKKEGIESKAANLKNKQNLHVLKLQIEGTIVDNGEGFLPHSNLKDLNLKGDHIHLCVPLLKCVPSLRSLVRFSLMNHKECQCPPPLNHLPCLKVLHLSNLPALEYISSNNDKNCFSSLEQLKLHGMPNLKGWWKLDVMDIESNASLAGNITTIPFFPCLSTLYIGDCPKLISMPLYPYLELLALANTSLNSFEQTSMMINEGGQTSNQASSSISTSSTHLASDIQPLSKLETMRIKNVELQCLSDQGFKSLASLKVLWIVKCGPLQSLSPGIQHLTSLQELAIQDCEQLDMSDAAMWRNLGSLRTLCLSRLPQLVALPEGLQQLTTLQRIQIWECNDMVDIMECISGLKSLERLEIVECLSLRSLPEGIDCLPSLQTLEIKSCPILLERCRKDTGDYWPKICNIKELDLDPSPEGTQQVQNFVNSSQCWKHISTRPGSIPPKGWIKVNTDASHKQNGLAMVVRDEVGKLLFSNMQVKVVNEVVDVSDPICWETRSKVRDSAGVNYKVVRNANMRLLPLYYASCCLWGGGL</sequence>
<evidence type="ECO:0000256" key="1">
    <source>
        <dbReference type="ARBA" id="ARBA00022614"/>
    </source>
</evidence>
<dbReference type="InterPro" id="IPR027417">
    <property type="entry name" value="P-loop_NTPase"/>
</dbReference>
<evidence type="ECO:0000259" key="10">
    <source>
        <dbReference type="Pfam" id="PF23559"/>
    </source>
</evidence>
<keyword evidence="2" id="KW-0677">Repeat</keyword>
<evidence type="ECO:0000256" key="6">
    <source>
        <dbReference type="SAM" id="Coils"/>
    </source>
</evidence>
<dbReference type="Gene3D" id="1.10.10.10">
    <property type="entry name" value="Winged helix-like DNA-binding domain superfamily/Winged helix DNA-binding domain"/>
    <property type="match status" value="1"/>
</dbReference>
<evidence type="ECO:0000313" key="12">
    <source>
        <dbReference type="EMBL" id="KAF3438108.1"/>
    </source>
</evidence>
<keyword evidence="13" id="KW-1185">Reference proteome</keyword>
<dbReference type="FunFam" id="3.40.50.300:FF:001091">
    <property type="entry name" value="Probable disease resistance protein At1g61300"/>
    <property type="match status" value="1"/>
</dbReference>
<dbReference type="Pfam" id="PF23247">
    <property type="entry name" value="LRR_RPS2"/>
    <property type="match status" value="1"/>
</dbReference>
<organism evidence="12 13">
    <name type="scientific">Rhamnella rubrinervis</name>
    <dbReference type="NCBI Taxonomy" id="2594499"/>
    <lineage>
        <taxon>Eukaryota</taxon>
        <taxon>Viridiplantae</taxon>
        <taxon>Streptophyta</taxon>
        <taxon>Embryophyta</taxon>
        <taxon>Tracheophyta</taxon>
        <taxon>Spermatophyta</taxon>
        <taxon>Magnoliopsida</taxon>
        <taxon>eudicotyledons</taxon>
        <taxon>Gunneridae</taxon>
        <taxon>Pentapetalae</taxon>
        <taxon>rosids</taxon>
        <taxon>fabids</taxon>
        <taxon>Rosales</taxon>
        <taxon>Rhamnaceae</taxon>
        <taxon>rhamnoid group</taxon>
        <taxon>Rhamneae</taxon>
        <taxon>Rhamnella</taxon>
    </lineage>
</organism>
<evidence type="ECO:0000313" key="13">
    <source>
        <dbReference type="Proteomes" id="UP000796880"/>
    </source>
</evidence>
<dbReference type="InterPro" id="IPR058922">
    <property type="entry name" value="WHD_DRP"/>
</dbReference>
<feature type="domain" description="Disease resistance protein At4g27190-like leucine-rich repeats" evidence="9">
    <location>
        <begin position="1063"/>
        <end position="1173"/>
    </location>
</feature>
<feature type="domain" description="Disease resistance protein winged helix" evidence="10">
    <location>
        <begin position="431"/>
        <end position="504"/>
    </location>
</feature>
<keyword evidence="6" id="KW-0175">Coiled coil</keyword>
<dbReference type="Gene3D" id="3.80.10.10">
    <property type="entry name" value="Ribonuclease Inhibitor"/>
    <property type="match status" value="3"/>
</dbReference>
<dbReference type="InterPro" id="IPR036388">
    <property type="entry name" value="WH-like_DNA-bd_sf"/>
</dbReference>
<dbReference type="GO" id="GO:0051707">
    <property type="term" value="P:response to other organism"/>
    <property type="evidence" value="ECO:0007669"/>
    <property type="project" value="UniProtKB-ARBA"/>
</dbReference>